<comment type="caution">
    <text evidence="1">The sequence shown here is derived from an EMBL/GenBank/DDBJ whole genome shotgun (WGS) entry which is preliminary data.</text>
</comment>
<dbReference type="RefSeq" id="WP_051883312.1">
    <property type="nucleotide sequence ID" value="NZ_APNK01000010.1"/>
</dbReference>
<accession>A0A084ILU6</accession>
<organism evidence="1 2">
    <name type="scientific">Salinisphaera hydrothermalis (strain C41B8)</name>
    <dbReference type="NCBI Taxonomy" id="1304275"/>
    <lineage>
        <taxon>Bacteria</taxon>
        <taxon>Pseudomonadati</taxon>
        <taxon>Pseudomonadota</taxon>
        <taxon>Gammaproteobacteria</taxon>
        <taxon>Salinisphaerales</taxon>
        <taxon>Salinisphaeraceae</taxon>
        <taxon>Salinisphaera</taxon>
    </lineage>
</organism>
<sequence length="352" mass="37630">MRHLVLVGLGQAHRGVLAGLHELGDAFRVTVVAPHDGRFGGATAALLAGTLPAERLRWSLPSGVPVIRSRAVGCQPIHRRLWLADGRVLEYDRLSLNLGTRRMPDWVARPGARQPRTWSGHSVRQLVELRVVLDAEKQAAVVIVGGSLTALEVAGGLAARIGRDGLDVRLLWPDGATGPRTRTALRRLAWLGVDVIDAQAETLATGCLCCRDGRRFAADHVIWAGAAEPGSSALGMSLPAASAGLRVDRRLVSPRASSVHVLGATASLDGYAVLAGWDGERQARVVLSGLRAETGTHALKRYAPPLREMPIDLGPAAGLVSSTPWLGWWDQRRYRRIQTQGLDGSNPSVAPT</sequence>
<evidence type="ECO:0008006" key="3">
    <source>
        <dbReference type="Google" id="ProtNLM"/>
    </source>
</evidence>
<dbReference type="SUPFAM" id="SSF51905">
    <property type="entry name" value="FAD/NAD(P)-binding domain"/>
    <property type="match status" value="2"/>
</dbReference>
<evidence type="ECO:0000313" key="2">
    <source>
        <dbReference type="Proteomes" id="UP000028302"/>
    </source>
</evidence>
<dbReference type="Proteomes" id="UP000028302">
    <property type="component" value="Unassembled WGS sequence"/>
</dbReference>
<reference evidence="1 2" key="1">
    <citation type="submission" date="2013-03" db="EMBL/GenBank/DDBJ databases">
        <title>Salinisphaera hydrothermalis C41B8 Genome Sequencing.</title>
        <authorList>
            <person name="Li C."/>
            <person name="Lai Q."/>
            <person name="Shao Z."/>
        </authorList>
    </citation>
    <scope>NUCLEOTIDE SEQUENCE [LARGE SCALE GENOMIC DNA]</scope>
    <source>
        <strain evidence="1 2">C41B8</strain>
    </source>
</reference>
<protein>
    <recommendedName>
        <fullName evidence="3">FAD/NAD(P)-binding domain-containing protein</fullName>
    </recommendedName>
</protein>
<proteinExistence type="predicted"/>
<name>A0A084ILU6_SALHC</name>
<dbReference type="InterPro" id="IPR036188">
    <property type="entry name" value="FAD/NAD-bd_sf"/>
</dbReference>
<evidence type="ECO:0000313" key="1">
    <source>
        <dbReference type="EMBL" id="KEZ77680.1"/>
    </source>
</evidence>
<dbReference type="OrthoDB" id="7064353at2"/>
<gene>
    <name evidence="1" type="ORF">C41B8_08845</name>
</gene>
<dbReference type="EMBL" id="APNK01000010">
    <property type="protein sequence ID" value="KEZ77680.1"/>
    <property type="molecule type" value="Genomic_DNA"/>
</dbReference>
<dbReference type="AlphaFoldDB" id="A0A084ILU6"/>
<dbReference type="STRING" id="1304275.C41B8_08845"/>
<dbReference type="Gene3D" id="3.50.50.100">
    <property type="match status" value="1"/>
</dbReference>
<dbReference type="eggNOG" id="COG1252">
    <property type="taxonomic scope" value="Bacteria"/>
</dbReference>
<keyword evidence="2" id="KW-1185">Reference proteome</keyword>